<dbReference type="InterPro" id="IPR051052">
    <property type="entry name" value="Diverse_substrate_MTase"/>
</dbReference>
<evidence type="ECO:0000256" key="3">
    <source>
        <dbReference type="ARBA" id="ARBA00022679"/>
    </source>
</evidence>
<organism evidence="5 6">
    <name type="scientific">Suillus placidus</name>
    <dbReference type="NCBI Taxonomy" id="48579"/>
    <lineage>
        <taxon>Eukaryota</taxon>
        <taxon>Fungi</taxon>
        <taxon>Dikarya</taxon>
        <taxon>Basidiomycota</taxon>
        <taxon>Agaricomycotina</taxon>
        <taxon>Agaricomycetes</taxon>
        <taxon>Agaricomycetidae</taxon>
        <taxon>Boletales</taxon>
        <taxon>Suillineae</taxon>
        <taxon>Suillaceae</taxon>
        <taxon>Suillus</taxon>
    </lineage>
</organism>
<comment type="caution">
    <text evidence="5">The sequence shown here is derived from an EMBL/GenBank/DDBJ whole genome shotgun (WGS) entry which is preliminary data.</text>
</comment>
<dbReference type="Gene3D" id="3.40.50.150">
    <property type="entry name" value="Vaccinia Virus protein VP39"/>
    <property type="match status" value="1"/>
</dbReference>
<dbReference type="EMBL" id="JABBWD010000010">
    <property type="protein sequence ID" value="KAG1779964.1"/>
    <property type="molecule type" value="Genomic_DNA"/>
</dbReference>
<keyword evidence="3" id="KW-0808">Transferase</keyword>
<evidence type="ECO:0000256" key="2">
    <source>
        <dbReference type="ARBA" id="ARBA00022603"/>
    </source>
</evidence>
<keyword evidence="2 5" id="KW-0489">Methyltransferase</keyword>
<reference evidence="5" key="1">
    <citation type="journal article" date="2020" name="New Phytol.">
        <title>Comparative genomics reveals dynamic genome evolution in host specialist ectomycorrhizal fungi.</title>
        <authorList>
            <person name="Lofgren L.A."/>
            <person name="Nguyen N.H."/>
            <person name="Vilgalys R."/>
            <person name="Ruytinx J."/>
            <person name="Liao H.L."/>
            <person name="Branco S."/>
            <person name="Kuo A."/>
            <person name="LaButti K."/>
            <person name="Lipzen A."/>
            <person name="Andreopoulos W."/>
            <person name="Pangilinan J."/>
            <person name="Riley R."/>
            <person name="Hundley H."/>
            <person name="Na H."/>
            <person name="Barry K."/>
            <person name="Grigoriev I.V."/>
            <person name="Stajich J.E."/>
            <person name="Kennedy P.G."/>
        </authorList>
    </citation>
    <scope>NUCLEOTIDE SEQUENCE</scope>
    <source>
        <strain evidence="5">DOB743</strain>
    </source>
</reference>
<dbReference type="PANTHER" id="PTHR44942">
    <property type="entry name" value="METHYLTRANSF_11 DOMAIN-CONTAINING PROTEIN"/>
    <property type="match status" value="1"/>
</dbReference>
<evidence type="ECO:0000259" key="4">
    <source>
        <dbReference type="Pfam" id="PF08241"/>
    </source>
</evidence>
<gene>
    <name evidence="5" type="ORF">EV702DRAFT_1194718</name>
</gene>
<evidence type="ECO:0000313" key="5">
    <source>
        <dbReference type="EMBL" id="KAG1779964.1"/>
    </source>
</evidence>
<accession>A0A9P7A013</accession>
<name>A0A9P7A013_9AGAM</name>
<dbReference type="Pfam" id="PF08241">
    <property type="entry name" value="Methyltransf_11"/>
    <property type="match status" value="1"/>
</dbReference>
<dbReference type="CDD" id="cd02440">
    <property type="entry name" value="AdoMet_MTases"/>
    <property type="match status" value="1"/>
</dbReference>
<dbReference type="AlphaFoldDB" id="A0A9P7A013"/>
<dbReference type="GO" id="GO:0008757">
    <property type="term" value="F:S-adenosylmethionine-dependent methyltransferase activity"/>
    <property type="evidence" value="ECO:0007669"/>
    <property type="project" value="InterPro"/>
</dbReference>
<evidence type="ECO:0000256" key="1">
    <source>
        <dbReference type="ARBA" id="ARBA00008361"/>
    </source>
</evidence>
<protein>
    <submittedName>
        <fullName evidence="5">S-adenosyl-L-methionine-dependent methyltransferase</fullName>
    </submittedName>
</protein>
<keyword evidence="6" id="KW-1185">Reference proteome</keyword>
<feature type="domain" description="Methyltransferase type 11" evidence="4">
    <location>
        <begin position="45"/>
        <end position="142"/>
    </location>
</feature>
<dbReference type="GO" id="GO:0032259">
    <property type="term" value="P:methylation"/>
    <property type="evidence" value="ECO:0007669"/>
    <property type="project" value="UniProtKB-KW"/>
</dbReference>
<dbReference type="SUPFAM" id="SSF53335">
    <property type="entry name" value="S-adenosyl-L-methionine-dependent methyltransferases"/>
    <property type="match status" value="1"/>
</dbReference>
<dbReference type="InterPro" id="IPR013216">
    <property type="entry name" value="Methyltransf_11"/>
</dbReference>
<dbReference type="PANTHER" id="PTHR44942:SF4">
    <property type="entry name" value="METHYLTRANSFERASE TYPE 11 DOMAIN-CONTAINING PROTEIN"/>
    <property type="match status" value="1"/>
</dbReference>
<dbReference type="InterPro" id="IPR029063">
    <property type="entry name" value="SAM-dependent_MTases_sf"/>
</dbReference>
<sequence>MATFGNSSFDTAIYATFRPTYPRSLYDFIFRYHERNNGARWDRAVDLGCGTGQATVELTPFKRVTGIDPSSKMIEVAQSNLKNKSTSTGQYEYVQASAESLPFLEDSSVDLVIAAQACHWFDWNKIWPELARVLRKNGSAAFWIYSEFRFTRYPSLTQKINAYDQGIDPLNSVGPYWQQPGRSILENHLIEVPDGNEVVPGAFSDFESVFFTGDHYPSLPSPRSVIMRKKMTWDDLLSYLNTWSSLHTFRQHNPTDGENPDGDVAVRFWKDLKEGVEREDGRAVEGHDEVDIEWPVAMIMAKRA</sequence>
<dbReference type="OrthoDB" id="10027013at2759"/>
<evidence type="ECO:0000313" key="6">
    <source>
        <dbReference type="Proteomes" id="UP000714275"/>
    </source>
</evidence>
<dbReference type="Proteomes" id="UP000714275">
    <property type="component" value="Unassembled WGS sequence"/>
</dbReference>
<comment type="similarity">
    <text evidence="1">Belongs to the methyltransferase superfamily.</text>
</comment>
<proteinExistence type="inferred from homology"/>